<evidence type="ECO:0000313" key="3">
    <source>
        <dbReference type="Proteomes" id="UP000533476"/>
    </source>
</evidence>
<feature type="region of interest" description="Disordered" evidence="1">
    <location>
        <begin position="39"/>
        <end position="58"/>
    </location>
</feature>
<name>A0A7Y0Q3J8_9FIRM</name>
<evidence type="ECO:0000313" key="2">
    <source>
        <dbReference type="EMBL" id="NMP23465.1"/>
    </source>
</evidence>
<dbReference type="EMBL" id="JABBVZ010000052">
    <property type="protein sequence ID" value="NMP23465.1"/>
    <property type="molecule type" value="Genomic_DNA"/>
</dbReference>
<comment type="caution">
    <text evidence="2">The sequence shown here is derived from an EMBL/GenBank/DDBJ whole genome shotgun (WGS) entry which is preliminary data.</text>
</comment>
<dbReference type="RefSeq" id="WP_169100763.1">
    <property type="nucleotide sequence ID" value="NZ_JABBVZ010000052.1"/>
</dbReference>
<accession>A0A7Y0Q3J8</accession>
<organism evidence="2 3">
    <name type="scientific">Sulfobacillus harzensis</name>
    <dbReference type="NCBI Taxonomy" id="2729629"/>
    <lineage>
        <taxon>Bacteria</taxon>
        <taxon>Bacillati</taxon>
        <taxon>Bacillota</taxon>
        <taxon>Clostridia</taxon>
        <taxon>Eubacteriales</taxon>
        <taxon>Clostridiales Family XVII. Incertae Sedis</taxon>
        <taxon>Sulfobacillus</taxon>
    </lineage>
</organism>
<protein>
    <submittedName>
        <fullName evidence="2">Uncharacterized protein</fullName>
    </submittedName>
</protein>
<dbReference type="AlphaFoldDB" id="A0A7Y0Q3J8"/>
<reference evidence="2 3" key="1">
    <citation type="submission" date="2020-04" db="EMBL/GenBank/DDBJ databases">
        <authorList>
            <person name="Zhang R."/>
            <person name="Schippers A."/>
        </authorList>
    </citation>
    <scope>NUCLEOTIDE SEQUENCE [LARGE SCALE GENOMIC DNA]</scope>
    <source>
        <strain evidence="2 3">DSM 109850</strain>
    </source>
</reference>
<keyword evidence="3" id="KW-1185">Reference proteome</keyword>
<dbReference type="Proteomes" id="UP000533476">
    <property type="component" value="Unassembled WGS sequence"/>
</dbReference>
<proteinExistence type="predicted"/>
<sequence length="58" mass="7030">MSEGGLDPQVFRQRLVALAVSGDVLGWWDWIQCWRRQEHQRQRTMKTDWMDDADDRRP</sequence>
<evidence type="ECO:0000256" key="1">
    <source>
        <dbReference type="SAM" id="MobiDB-lite"/>
    </source>
</evidence>
<gene>
    <name evidence="2" type="ORF">HIJ39_14050</name>
</gene>